<feature type="compositionally biased region" description="Basic and acidic residues" evidence="1">
    <location>
        <begin position="1"/>
        <end position="20"/>
    </location>
</feature>
<evidence type="ECO:0000313" key="3">
    <source>
        <dbReference type="EMBL" id="ASF81038.1"/>
    </source>
</evidence>
<dbReference type="RefSeq" id="WP_036896467.1">
    <property type="nucleotide sequence ID" value="NZ_BGKS01000041.1"/>
</dbReference>
<keyword evidence="3" id="KW-0614">Plasmid</keyword>
<dbReference type="EMBL" id="MF150117">
    <property type="protein sequence ID" value="ASF81038.1"/>
    <property type="molecule type" value="Genomic_DNA"/>
</dbReference>
<proteinExistence type="predicted"/>
<dbReference type="Gene3D" id="3.30.930.30">
    <property type="match status" value="1"/>
</dbReference>
<sequence length="387" mass="44523">MGLDIEKEYRAKRARQESSRSVKSIKSAKSSFVHKVKNGGKFYDRNAQESRIKKGASKEVMTKITGSAKVKQGVRNSVDYISRDDSLELVDEQGIKINAEEAKQSLIDSDDALQLSDKSRRTPDITKNIVFSPPMTAKVKPEEAIEAVRQTLIKKYPDNRFVIAYHDDKKEHPHVHVILKTRKENEDKRIKITKQDLRDLRSGFCDELKLKGYDVKATHKQQIGLKSQLKDDSLTAPKRQKNVYEVIDFGRAPYQFNTKNKSQNYLTVKTLNKGVEATYWGKEFGALCNREKIQKGDLIKLKKIGTEDIKIPKLDDKGQQTGWKITQRNQWEMQNLGVKGVDRTKNILPENSGIKEIQQFQKQQTQFKQQAMELIKKEQQIKVGLKF</sequence>
<geneLocation type="plasmid" evidence="3">
    <name>pPM64421b</name>
</geneLocation>
<dbReference type="NCBIfam" id="NF041450">
    <property type="entry name" value="MobP1"/>
    <property type="match status" value="1"/>
</dbReference>
<dbReference type="AlphaFoldDB" id="A0A218N4B7"/>
<organism evidence="3">
    <name type="scientific">Proteus mirabilis</name>
    <dbReference type="NCBI Taxonomy" id="584"/>
    <lineage>
        <taxon>Bacteria</taxon>
        <taxon>Pseudomonadati</taxon>
        <taxon>Pseudomonadota</taxon>
        <taxon>Gammaproteobacteria</taxon>
        <taxon>Enterobacterales</taxon>
        <taxon>Morganellaceae</taxon>
        <taxon>Proteus</taxon>
    </lineage>
</organism>
<dbReference type="Pfam" id="PF03432">
    <property type="entry name" value="Relaxase"/>
    <property type="match status" value="1"/>
</dbReference>
<evidence type="ECO:0000313" key="4">
    <source>
        <dbReference type="EMBL" id="EKW9778074.1"/>
    </source>
</evidence>
<name>A0A218N4B7_PROMI</name>
<dbReference type="EMBL" id="ABKSPD020000023">
    <property type="protein sequence ID" value="EKW9778074.1"/>
    <property type="molecule type" value="Genomic_DNA"/>
</dbReference>
<accession>A0A218N4B7</accession>
<keyword evidence="3" id="KW-0167">Capsid protein</keyword>
<evidence type="ECO:0000256" key="1">
    <source>
        <dbReference type="SAM" id="MobiDB-lite"/>
    </source>
</evidence>
<dbReference type="Proteomes" id="UP001171165">
    <property type="component" value="Unassembled WGS sequence"/>
</dbReference>
<reference evidence="4" key="2">
    <citation type="submission" date="2023-06" db="EMBL/GenBank/DDBJ databases">
        <authorList>
            <consortium name="Clinical and Environmental Microbiology Branch: Whole genome sequencing antimicrobial resistance pathogens in the healthcare setting"/>
        </authorList>
    </citation>
    <scope>NUCLEOTIDE SEQUENCE</scope>
    <source>
        <strain evidence="4">Microbial</strain>
    </source>
</reference>
<keyword evidence="3" id="KW-0946">Virion</keyword>
<protein>
    <submittedName>
        <fullName evidence="4">Relaxase/mobilization nuclease domain-containing protein</fullName>
    </submittedName>
    <submittedName>
        <fullName evidence="3">Spore coat protein CotH</fullName>
    </submittedName>
</protein>
<evidence type="ECO:0000259" key="2">
    <source>
        <dbReference type="Pfam" id="PF03432"/>
    </source>
</evidence>
<dbReference type="InterPro" id="IPR048178">
    <property type="entry name" value="MobP1_relaxase-like"/>
</dbReference>
<dbReference type="InterPro" id="IPR005094">
    <property type="entry name" value="Endonuclease_MobA/VirD2"/>
</dbReference>
<gene>
    <name evidence="3" type="ORF">PM64421b_00041</name>
    <name evidence="4" type="ORF">PW210_003961</name>
</gene>
<reference evidence="3" key="1">
    <citation type="submission" date="2017-05" db="EMBL/GenBank/DDBJ databases">
        <authorList>
            <person name="Song R."/>
            <person name="Chenine A.L."/>
            <person name="Ruprecht R.M."/>
        </authorList>
    </citation>
    <scope>NUCLEOTIDE SEQUENCE</scope>
    <source>
        <strain evidence="3">A64421</strain>
        <plasmid evidence="3">pPM64421b</plasmid>
    </source>
</reference>
<feature type="domain" description="MobA/VirD2-like nuclease" evidence="2">
    <location>
        <begin position="88"/>
        <end position="209"/>
    </location>
</feature>
<feature type="region of interest" description="Disordered" evidence="1">
    <location>
        <begin position="1"/>
        <end position="27"/>
    </location>
</feature>